<feature type="region of interest" description="Disordered" evidence="1">
    <location>
        <begin position="19"/>
        <end position="80"/>
    </location>
</feature>
<dbReference type="GO" id="GO:0070898">
    <property type="term" value="P:RNA polymerase III preinitiation complex assembly"/>
    <property type="evidence" value="ECO:0007669"/>
    <property type="project" value="TreeGrafter"/>
</dbReference>
<dbReference type="EMBL" id="BMAW01013113">
    <property type="protein sequence ID" value="GFT32038.1"/>
    <property type="molecule type" value="Genomic_DNA"/>
</dbReference>
<feature type="compositionally biased region" description="Basic and acidic residues" evidence="1">
    <location>
        <begin position="343"/>
        <end position="358"/>
    </location>
</feature>
<gene>
    <name evidence="3" type="primary">NCL1_36927</name>
    <name evidence="3" type="ORF">NPIL_671691</name>
</gene>
<keyword evidence="4" id="KW-1185">Reference proteome</keyword>
<evidence type="ECO:0000313" key="3">
    <source>
        <dbReference type="EMBL" id="GFT32038.1"/>
    </source>
</evidence>
<protein>
    <submittedName>
        <fullName evidence="3">Transcription factor TFIIIB component B</fullName>
    </submittedName>
</protein>
<evidence type="ECO:0000256" key="1">
    <source>
        <dbReference type="SAM" id="MobiDB-lite"/>
    </source>
</evidence>
<comment type="caution">
    <text evidence="3">The sequence shown here is derived from an EMBL/GenBank/DDBJ whole genome shotgun (WGS) entry which is preliminary data.</text>
</comment>
<dbReference type="AlphaFoldDB" id="A0A8X6NUQ7"/>
<dbReference type="Proteomes" id="UP000887013">
    <property type="component" value="Unassembled WGS sequence"/>
</dbReference>
<dbReference type="OrthoDB" id="272624at2759"/>
<feature type="compositionally biased region" description="Polar residues" evidence="1">
    <location>
        <begin position="46"/>
        <end position="65"/>
    </location>
</feature>
<dbReference type="Pfam" id="PF15963">
    <property type="entry name" value="Myb_DNA-bind_7"/>
    <property type="match status" value="1"/>
</dbReference>
<dbReference type="PANTHER" id="PTHR22929:SF0">
    <property type="entry name" value="TRANSCRIPTION FACTOR TFIIIB COMPONENT B'' HOMOLOG"/>
    <property type="match status" value="1"/>
</dbReference>
<feature type="compositionally biased region" description="Polar residues" evidence="1">
    <location>
        <begin position="166"/>
        <end position="175"/>
    </location>
</feature>
<dbReference type="GO" id="GO:0000126">
    <property type="term" value="C:transcription factor TFIIIB complex"/>
    <property type="evidence" value="ECO:0007669"/>
    <property type="project" value="TreeGrafter"/>
</dbReference>
<proteinExistence type="predicted"/>
<accession>A0A8X6NUQ7</accession>
<feature type="domain" description="Myb-like" evidence="2">
    <location>
        <begin position="254"/>
        <end position="307"/>
    </location>
</feature>
<sequence length="941" mass="105018">MGFLRHLREMSIIVPESVEATEASQTHSTPISNDDVIVSDEEKSSDTGCTLISQSKDTESCSNEKTASHEQFEKEVQVEVSPTLNVENSSAFSSRNSNEHIKESVPSIATVNKNVEYPTLKSILNSPRKRTATKKAHERRKRIANLPSIPSRKEMTMVDLIYWNPTTSPMKSNKPATKPAEEDLLPSDENAGPSLPPEEQENLCTAPKVIINADGEIILDESSLFVRRKDTVDKSGEPIIENDNTTYSSFRKRSVKTWSKKETAKFYKALSLVGTDFALMESIFQSDGKVTRTRRELKLKFKREEKLHPDYVHTAMYELQTYDVSIWDDDSDEMTENSEVVDDAPKRTKKPVDTERIKNPSGRGRKKKTDLQEENVDESIATTENTPDIIEGEVIKTVNLENNNEASGHENAAVLNSKISRPERTRKAKTLTDFVTNLDDLSDTNDLMENEEDSLLFRRRKKVQVLSEESEDNIIETVDRTEKMNELECNSSDGKVNFIQDVTSKETEITHEKGPLPVKRKRKLQVMPKTGQNNEEISQIVTTVVPEIICKTSRSGRKRKAKNMSDFITDPDALREVDEDDFDVNSRYLCEMTNTSNHLEETVLPEDGTEEIQVAVNSISFNESSPLLAAECTNILSTEKYTKCLTEESIICTSECDKLNHTESWDQNSKDIAVKSSIVTNSGNLDNPNVMCLSVSPPKEPFSTVISLGKASISNVLNLPDSETCSSISVNNLLTDAVISEVVTSEKRVLRTRKRVVLPNVAKGSKRPAVFPKKQPSFTSFTPVDDEIQQPVLNTYSKFSKMETSQDLQSSLLTMETSNNCDVVARTYSASDELPNPSNSTFASTEVLSISKDIEATQTSHTNRHSSTLSDMSKSVKASRASSSCMSVVSQASPDLSLNVPLIDPNTINMTPVHQSDSPVVILTQFPSNENILHVFMCQKS</sequence>
<evidence type="ECO:0000259" key="2">
    <source>
        <dbReference type="SMART" id="SM00717"/>
    </source>
</evidence>
<organism evidence="3 4">
    <name type="scientific">Nephila pilipes</name>
    <name type="common">Giant wood spider</name>
    <name type="synonym">Nephila maculata</name>
    <dbReference type="NCBI Taxonomy" id="299642"/>
    <lineage>
        <taxon>Eukaryota</taxon>
        <taxon>Metazoa</taxon>
        <taxon>Ecdysozoa</taxon>
        <taxon>Arthropoda</taxon>
        <taxon>Chelicerata</taxon>
        <taxon>Arachnida</taxon>
        <taxon>Araneae</taxon>
        <taxon>Araneomorphae</taxon>
        <taxon>Entelegynae</taxon>
        <taxon>Araneoidea</taxon>
        <taxon>Nephilidae</taxon>
        <taxon>Nephila</taxon>
    </lineage>
</organism>
<feature type="compositionally biased region" description="Acidic residues" evidence="1">
    <location>
        <begin position="333"/>
        <end position="342"/>
    </location>
</feature>
<feature type="compositionally biased region" description="Basic and acidic residues" evidence="1">
    <location>
        <begin position="66"/>
        <end position="77"/>
    </location>
</feature>
<dbReference type="InterPro" id="IPR001005">
    <property type="entry name" value="SANT/Myb"/>
</dbReference>
<dbReference type="PANTHER" id="PTHR22929">
    <property type="entry name" value="RNA POLYMERASE III TRANSCRIPTION INITIATION FACTOR B"/>
    <property type="match status" value="1"/>
</dbReference>
<reference evidence="3" key="1">
    <citation type="submission" date="2020-08" db="EMBL/GenBank/DDBJ databases">
        <title>Multicomponent nature underlies the extraordinary mechanical properties of spider dragline silk.</title>
        <authorList>
            <person name="Kono N."/>
            <person name="Nakamura H."/>
            <person name="Mori M."/>
            <person name="Yoshida Y."/>
            <person name="Ohtoshi R."/>
            <person name="Malay A.D."/>
            <person name="Moran D.A.P."/>
            <person name="Tomita M."/>
            <person name="Numata K."/>
            <person name="Arakawa K."/>
        </authorList>
    </citation>
    <scope>NUCLEOTIDE SEQUENCE</scope>
</reference>
<feature type="region of interest" description="Disordered" evidence="1">
    <location>
        <begin position="333"/>
        <end position="379"/>
    </location>
</feature>
<dbReference type="InterPro" id="IPR039467">
    <property type="entry name" value="TFIIIB_B''_Myb"/>
</dbReference>
<evidence type="ECO:0000313" key="4">
    <source>
        <dbReference type="Proteomes" id="UP000887013"/>
    </source>
</evidence>
<feature type="compositionally biased region" description="Polar residues" evidence="1">
    <location>
        <begin position="22"/>
        <end position="32"/>
    </location>
</feature>
<dbReference type="SMART" id="SM00717">
    <property type="entry name" value="SANT"/>
    <property type="match status" value="1"/>
</dbReference>
<dbReference type="GO" id="GO:0001156">
    <property type="term" value="F:TFIIIC-class transcription factor complex binding"/>
    <property type="evidence" value="ECO:0007669"/>
    <property type="project" value="TreeGrafter"/>
</dbReference>
<feature type="region of interest" description="Disordered" evidence="1">
    <location>
        <begin position="166"/>
        <end position="200"/>
    </location>
</feature>
<name>A0A8X6NUQ7_NEPPI</name>